<feature type="transmembrane region" description="Helical" evidence="7">
    <location>
        <begin position="364"/>
        <end position="386"/>
    </location>
</feature>
<keyword evidence="5 7" id="KW-1133">Transmembrane helix</keyword>
<feature type="transmembrane region" description="Helical" evidence="7">
    <location>
        <begin position="144"/>
        <end position="166"/>
    </location>
</feature>
<organism evidence="9 10">
    <name type="scientific">Rhodanobacter glycinis</name>
    <dbReference type="NCBI Taxonomy" id="582702"/>
    <lineage>
        <taxon>Bacteria</taxon>
        <taxon>Pseudomonadati</taxon>
        <taxon>Pseudomonadota</taxon>
        <taxon>Gammaproteobacteria</taxon>
        <taxon>Lysobacterales</taxon>
        <taxon>Rhodanobacteraceae</taxon>
        <taxon>Rhodanobacter</taxon>
    </lineage>
</organism>
<evidence type="ECO:0000259" key="8">
    <source>
        <dbReference type="PROSITE" id="PS50850"/>
    </source>
</evidence>
<keyword evidence="4 7" id="KW-0812">Transmembrane</keyword>
<evidence type="ECO:0000256" key="1">
    <source>
        <dbReference type="ARBA" id="ARBA00004651"/>
    </source>
</evidence>
<feature type="transmembrane region" description="Helical" evidence="7">
    <location>
        <begin position="172"/>
        <end position="192"/>
    </location>
</feature>
<dbReference type="RefSeq" id="WP_147628613.1">
    <property type="nucleotide sequence ID" value="NZ_CP042807.1"/>
</dbReference>
<feature type="transmembrane region" description="Helical" evidence="7">
    <location>
        <begin position="340"/>
        <end position="358"/>
    </location>
</feature>
<evidence type="ECO:0000256" key="4">
    <source>
        <dbReference type="ARBA" id="ARBA00022692"/>
    </source>
</evidence>
<dbReference type="Proteomes" id="UP000321807">
    <property type="component" value="Chromosome"/>
</dbReference>
<keyword evidence="2" id="KW-0813">Transport</keyword>
<dbReference type="KEGG" id="rgl:CS053_09980"/>
<dbReference type="PANTHER" id="PTHR23501">
    <property type="entry name" value="MAJOR FACILITATOR SUPERFAMILY"/>
    <property type="match status" value="1"/>
</dbReference>
<feature type="transmembrane region" description="Helical" evidence="7">
    <location>
        <begin position="204"/>
        <end position="225"/>
    </location>
</feature>
<dbReference type="InterPro" id="IPR020846">
    <property type="entry name" value="MFS_dom"/>
</dbReference>
<dbReference type="Gene3D" id="1.20.1250.20">
    <property type="entry name" value="MFS general substrate transporter like domains"/>
    <property type="match status" value="1"/>
</dbReference>
<feature type="transmembrane region" description="Helical" evidence="7">
    <location>
        <begin position="231"/>
        <end position="254"/>
    </location>
</feature>
<dbReference type="PANTHER" id="PTHR23501:SF1">
    <property type="entry name" value="TRANSPORT PROTEIN HSRA-RELATED"/>
    <property type="match status" value="1"/>
</dbReference>
<feature type="domain" description="Major facilitator superfamily (MFS) profile" evidence="8">
    <location>
        <begin position="20"/>
        <end position="490"/>
    </location>
</feature>
<dbReference type="Gene3D" id="1.20.1720.10">
    <property type="entry name" value="Multidrug resistance protein D"/>
    <property type="match status" value="1"/>
</dbReference>
<feature type="transmembrane region" description="Helical" evidence="7">
    <location>
        <begin position="20"/>
        <end position="42"/>
    </location>
</feature>
<evidence type="ECO:0000256" key="6">
    <source>
        <dbReference type="ARBA" id="ARBA00023136"/>
    </source>
</evidence>
<comment type="subcellular location">
    <subcellularLocation>
        <location evidence="1">Cell membrane</location>
        <topology evidence="1">Multi-pass membrane protein</topology>
    </subcellularLocation>
</comment>
<evidence type="ECO:0000313" key="10">
    <source>
        <dbReference type="Proteomes" id="UP000321807"/>
    </source>
</evidence>
<feature type="transmembrane region" description="Helical" evidence="7">
    <location>
        <begin position="54"/>
        <end position="74"/>
    </location>
</feature>
<dbReference type="GO" id="GO:0005886">
    <property type="term" value="C:plasma membrane"/>
    <property type="evidence" value="ECO:0007669"/>
    <property type="project" value="UniProtKB-SubCell"/>
</dbReference>
<dbReference type="InterPro" id="IPR036259">
    <property type="entry name" value="MFS_trans_sf"/>
</dbReference>
<dbReference type="PRINTS" id="PR01036">
    <property type="entry name" value="TCRTETB"/>
</dbReference>
<evidence type="ECO:0000256" key="3">
    <source>
        <dbReference type="ARBA" id="ARBA00022475"/>
    </source>
</evidence>
<evidence type="ECO:0000256" key="2">
    <source>
        <dbReference type="ARBA" id="ARBA00022448"/>
    </source>
</evidence>
<dbReference type="EMBL" id="CP042807">
    <property type="protein sequence ID" value="QEE26409.1"/>
    <property type="molecule type" value="Genomic_DNA"/>
</dbReference>
<feature type="transmembrane region" description="Helical" evidence="7">
    <location>
        <begin position="86"/>
        <end position="105"/>
    </location>
</feature>
<feature type="transmembrane region" description="Helical" evidence="7">
    <location>
        <begin position="467"/>
        <end position="486"/>
    </location>
</feature>
<keyword evidence="3" id="KW-1003">Cell membrane</keyword>
<gene>
    <name evidence="9" type="ORF">CS053_09980</name>
</gene>
<evidence type="ECO:0000256" key="5">
    <source>
        <dbReference type="ARBA" id="ARBA00022989"/>
    </source>
</evidence>
<dbReference type="InterPro" id="IPR011701">
    <property type="entry name" value="MFS"/>
</dbReference>
<proteinExistence type="predicted"/>
<dbReference type="InterPro" id="IPR004638">
    <property type="entry name" value="EmrB-like"/>
</dbReference>
<evidence type="ECO:0000313" key="9">
    <source>
        <dbReference type="EMBL" id="QEE26409.1"/>
    </source>
</evidence>
<dbReference type="NCBIfam" id="TIGR00711">
    <property type="entry name" value="efflux_EmrB"/>
    <property type="match status" value="1"/>
</dbReference>
<protein>
    <submittedName>
        <fullName evidence="9">DHA2 family efflux MFS transporter permease subunit</fullName>
    </submittedName>
</protein>
<dbReference type="GO" id="GO:0022857">
    <property type="term" value="F:transmembrane transporter activity"/>
    <property type="evidence" value="ECO:0007669"/>
    <property type="project" value="InterPro"/>
</dbReference>
<feature type="transmembrane region" description="Helical" evidence="7">
    <location>
        <begin position="274"/>
        <end position="298"/>
    </location>
</feature>
<dbReference type="AlphaFoldDB" id="A0A5B9E3V6"/>
<name>A0A5B9E3V6_9GAMM</name>
<sequence>MTSTAQPGAVRALDGDVFRIAAVVVLGSFMSILDTTIVNVAIKELSRSFEVSLAITQWVATGYMLALAMVIPLTGWAADRFGTKRLYMGSILLFVLGSALCGTAWSATSLIAFRVLQGIGGGMIMPAGMTILSHAAGADRMGRVMGIVGVPMLLAPIVGPILGGWFVDDVSWRWIFFVNVPIGVVALLAAARTLERDEPKPHHTLDWGGLLMLSPGLAIFVYGLAETAAGSGFHSIDAVGGVALGLFLVAAFVWHAGRRDGALIDVRLFTRRTVGAAALTSFLFVTAFFGAAFLLPLYFQTVRGESALRAGLHLAAQGIGALVSMPIAARLTDKTGPRRVVLVGLTLVVIGMLSLTQIQSDTPIWLIEGTLFVLGLGMGATMMPSMTASIFTLQRHEIARATSAMNVIQRVGGSIGTALLAVVLSHQMTTIAPGAGSAGVTMRALQTMTPAMRVAIQPFLGRSFGQAFTWSLGITALALLIACFLPSKGSRAAREKDAGATLMD</sequence>
<keyword evidence="6 7" id="KW-0472">Membrane</keyword>
<reference evidence="9 10" key="1">
    <citation type="submission" date="2019-08" db="EMBL/GenBank/DDBJ databases">
        <title>Complete genome sequence of Rhodanobacter glycinis strain T01E-68 isolated from tomato root.</title>
        <authorList>
            <person name="Weon H.-Y."/>
            <person name="Lee S.A."/>
        </authorList>
    </citation>
    <scope>NUCLEOTIDE SEQUENCE [LARGE SCALE GENOMIC DNA]</scope>
    <source>
        <strain evidence="9 10">T01E-68</strain>
    </source>
</reference>
<dbReference type="Pfam" id="PF07690">
    <property type="entry name" value="MFS_1"/>
    <property type="match status" value="1"/>
</dbReference>
<feature type="transmembrane region" description="Helical" evidence="7">
    <location>
        <begin position="111"/>
        <end position="132"/>
    </location>
</feature>
<evidence type="ECO:0000256" key="7">
    <source>
        <dbReference type="SAM" id="Phobius"/>
    </source>
</evidence>
<dbReference type="PROSITE" id="PS50850">
    <property type="entry name" value="MFS"/>
    <property type="match status" value="1"/>
</dbReference>
<feature type="transmembrane region" description="Helical" evidence="7">
    <location>
        <begin position="310"/>
        <end position="328"/>
    </location>
</feature>
<dbReference type="CDD" id="cd17503">
    <property type="entry name" value="MFS_LmrB_MDR_like"/>
    <property type="match status" value="1"/>
</dbReference>
<feature type="transmembrane region" description="Helical" evidence="7">
    <location>
        <begin position="407"/>
        <end position="424"/>
    </location>
</feature>
<accession>A0A5B9E3V6</accession>
<dbReference type="SUPFAM" id="SSF103473">
    <property type="entry name" value="MFS general substrate transporter"/>
    <property type="match status" value="1"/>
</dbReference>